<evidence type="ECO:0000256" key="1">
    <source>
        <dbReference type="ARBA" id="ARBA00003660"/>
    </source>
</evidence>
<dbReference type="InterPro" id="IPR036291">
    <property type="entry name" value="NAD(P)-bd_dom_sf"/>
</dbReference>
<name>M0MZA7_HALMO</name>
<dbReference type="NCBIfam" id="NF007039">
    <property type="entry name" value="PRK09496.3-2"/>
    <property type="match status" value="1"/>
</dbReference>
<organism evidence="9 10">
    <name type="scientific">Halococcus morrhuae DSM 1307</name>
    <dbReference type="NCBI Taxonomy" id="931277"/>
    <lineage>
        <taxon>Archaea</taxon>
        <taxon>Methanobacteriati</taxon>
        <taxon>Methanobacteriota</taxon>
        <taxon>Stenosarchaea group</taxon>
        <taxon>Halobacteria</taxon>
        <taxon>Halobacteriales</taxon>
        <taxon>Halococcaceae</taxon>
        <taxon>Halococcus</taxon>
    </lineage>
</organism>
<dbReference type="Pfam" id="PF02080">
    <property type="entry name" value="TrkA_C"/>
    <property type="match status" value="2"/>
</dbReference>
<dbReference type="NCBIfam" id="NF007034">
    <property type="entry name" value="PRK09496.2-1"/>
    <property type="match status" value="1"/>
</dbReference>
<reference evidence="9 10" key="1">
    <citation type="journal article" date="2014" name="PLoS Genet.">
        <title>Phylogenetically driven sequencing of extremely halophilic archaea reveals strategies for static and dynamic osmo-response.</title>
        <authorList>
            <person name="Becker E.A."/>
            <person name="Seitzer P.M."/>
            <person name="Tritt A."/>
            <person name="Larsen D."/>
            <person name="Krusor M."/>
            <person name="Yao A.I."/>
            <person name="Wu D."/>
            <person name="Madern D."/>
            <person name="Eisen J.A."/>
            <person name="Darling A.E."/>
            <person name="Facciotti M.T."/>
        </authorList>
    </citation>
    <scope>NUCLEOTIDE SEQUENCE [LARGE SCALE GENOMIC DNA]</scope>
    <source>
        <strain evidence="9 10">DSM 1307</strain>
    </source>
</reference>
<dbReference type="PANTHER" id="PTHR43833">
    <property type="entry name" value="POTASSIUM CHANNEL PROTEIN 2-RELATED-RELATED"/>
    <property type="match status" value="1"/>
</dbReference>
<evidence type="ECO:0000259" key="7">
    <source>
        <dbReference type="PROSITE" id="PS51201"/>
    </source>
</evidence>
<dbReference type="InterPro" id="IPR006036">
    <property type="entry name" value="K_uptake_TrkA"/>
</dbReference>
<comment type="caution">
    <text evidence="9">The sequence shown here is derived from an EMBL/GenBank/DDBJ whole genome shotgun (WGS) entry which is preliminary data.</text>
</comment>
<protein>
    <submittedName>
        <fullName evidence="9">Potassium transporter peripheral membrane component</fullName>
    </submittedName>
</protein>
<dbReference type="RefSeq" id="WP_004051405.1">
    <property type="nucleotide sequence ID" value="NZ_AOMC01000033.1"/>
</dbReference>
<dbReference type="PANTHER" id="PTHR43833:SF5">
    <property type="entry name" value="TRK SYSTEM POTASSIUM UPTAKE PROTEIN TRKA"/>
    <property type="match status" value="1"/>
</dbReference>
<keyword evidence="3" id="KW-0633">Potassium transport</keyword>
<dbReference type="Proteomes" id="UP000011568">
    <property type="component" value="Unassembled WGS sequence"/>
</dbReference>
<dbReference type="AlphaFoldDB" id="M0MZA7"/>
<dbReference type="GO" id="GO:0015079">
    <property type="term" value="F:potassium ion transmembrane transporter activity"/>
    <property type="evidence" value="ECO:0007669"/>
    <property type="project" value="InterPro"/>
</dbReference>
<dbReference type="eggNOG" id="arCOG01959">
    <property type="taxonomic scope" value="Archaea"/>
</dbReference>
<evidence type="ECO:0000256" key="5">
    <source>
        <dbReference type="ARBA" id="ARBA00023027"/>
    </source>
</evidence>
<keyword evidence="4" id="KW-0630">Potassium</keyword>
<keyword evidence="10" id="KW-1185">Reference proteome</keyword>
<evidence type="ECO:0000313" key="9">
    <source>
        <dbReference type="EMBL" id="EMA49755.1"/>
    </source>
</evidence>
<proteinExistence type="predicted"/>
<dbReference type="InterPro" id="IPR036721">
    <property type="entry name" value="RCK_C_sf"/>
</dbReference>
<dbReference type="GO" id="GO:0005886">
    <property type="term" value="C:plasma membrane"/>
    <property type="evidence" value="ECO:0007669"/>
    <property type="project" value="InterPro"/>
</dbReference>
<keyword evidence="2" id="KW-0813">Transport</keyword>
<feature type="domain" description="RCK N-terminal" evidence="7">
    <location>
        <begin position="227"/>
        <end position="345"/>
    </location>
</feature>
<accession>M0MZA7</accession>
<evidence type="ECO:0000256" key="2">
    <source>
        <dbReference type="ARBA" id="ARBA00022448"/>
    </source>
</evidence>
<dbReference type="PROSITE" id="PS51202">
    <property type="entry name" value="RCK_C"/>
    <property type="match status" value="2"/>
</dbReference>
<keyword evidence="6" id="KW-0406">Ion transport</keyword>
<evidence type="ECO:0000313" key="10">
    <source>
        <dbReference type="Proteomes" id="UP000011568"/>
    </source>
</evidence>
<dbReference type="SUPFAM" id="SSF116726">
    <property type="entry name" value="TrkA C-terminal domain-like"/>
    <property type="match status" value="2"/>
</dbReference>
<dbReference type="SUPFAM" id="SSF51735">
    <property type="entry name" value="NAD(P)-binding Rossmann-fold domains"/>
    <property type="match status" value="2"/>
</dbReference>
<evidence type="ECO:0000256" key="3">
    <source>
        <dbReference type="ARBA" id="ARBA00022538"/>
    </source>
</evidence>
<feature type="domain" description="RCK N-terminal" evidence="7">
    <location>
        <begin position="1"/>
        <end position="113"/>
    </location>
</feature>
<dbReference type="Gene3D" id="3.30.70.1450">
    <property type="entry name" value="Regulator of K+ conductance, C-terminal domain"/>
    <property type="match status" value="2"/>
</dbReference>
<evidence type="ECO:0000256" key="6">
    <source>
        <dbReference type="ARBA" id="ARBA00023065"/>
    </source>
</evidence>
<comment type="function">
    <text evidence="1">Part of a potassium transport system.</text>
</comment>
<dbReference type="InterPro" id="IPR003148">
    <property type="entry name" value="RCK_N"/>
</dbReference>
<dbReference type="Pfam" id="PF02254">
    <property type="entry name" value="TrkA_N"/>
    <property type="match status" value="2"/>
</dbReference>
<feature type="domain" description="RCK C-terminal" evidence="8">
    <location>
        <begin position="362"/>
        <end position="443"/>
    </location>
</feature>
<dbReference type="InterPro" id="IPR006037">
    <property type="entry name" value="RCK_C"/>
</dbReference>
<dbReference type="EMBL" id="AOMC01000033">
    <property type="protein sequence ID" value="EMA49755.1"/>
    <property type="molecule type" value="Genomic_DNA"/>
</dbReference>
<evidence type="ECO:0000256" key="4">
    <source>
        <dbReference type="ARBA" id="ARBA00022958"/>
    </source>
</evidence>
<feature type="domain" description="RCK C-terminal" evidence="8">
    <location>
        <begin position="139"/>
        <end position="220"/>
    </location>
</feature>
<sequence length="443" mass="45987">MRVVIVGAGDVGTYIAEDLAESHEIAVVDTDGERVAELESTLGVTAIEGDGRSLDALEAAGIDEAEIVIASTDDDAVNVMVCGAVRNSTDAYTIARAKSADLYETWQEFDDALGIDLLLPVDRLTAAALVRTVALPGALAVSTFVDGEVEMAEFELAADADLVGKSVAEADEFPSLTFAGVIRDGTVHIPSGETVFAADDRVVVIGSPSSVRRFARRLTPGASLDPDDDVVIVGGGTVGTHIAGLLEQGGYTPQLVEHDPERVAVLDEELPETTVIEGDVTTAGFLTEASIDEADLLVGTLDDETNYVLALLAKNVGAGHTAAVVNDSEYVDLFEAAGVDVTVEPRAVVANETTRATQDYADEAATLERDSAEVLEITVDGDSVLAGESIVDVAHDLPDGFVVGAVVRDGSLKTPRGGTVVQVGDHVVAFVDTDALDEVAAAL</sequence>
<dbReference type="PATRIC" id="fig|931277.6.peg.319"/>
<dbReference type="OrthoDB" id="24929at2157"/>
<dbReference type="PROSITE" id="PS51201">
    <property type="entry name" value="RCK_N"/>
    <property type="match status" value="2"/>
</dbReference>
<keyword evidence="5" id="KW-0520">NAD</keyword>
<gene>
    <name evidence="9" type="primary">trkA</name>
    <name evidence="9" type="ORF">C448_01669</name>
</gene>
<dbReference type="PRINTS" id="PR00335">
    <property type="entry name" value="KUPTAKETRKA"/>
</dbReference>
<dbReference type="STRING" id="931277.C448_01669"/>
<dbReference type="InterPro" id="IPR050721">
    <property type="entry name" value="Trk_Ktr_HKT_K-transport"/>
</dbReference>
<evidence type="ECO:0000259" key="8">
    <source>
        <dbReference type="PROSITE" id="PS51202"/>
    </source>
</evidence>
<dbReference type="Gene3D" id="3.40.50.720">
    <property type="entry name" value="NAD(P)-binding Rossmann-like Domain"/>
    <property type="match status" value="2"/>
</dbReference>